<keyword evidence="3" id="KW-1185">Reference proteome</keyword>
<feature type="region of interest" description="Disordered" evidence="1">
    <location>
        <begin position="232"/>
        <end position="255"/>
    </location>
</feature>
<evidence type="ECO:0000313" key="3">
    <source>
        <dbReference type="Proteomes" id="UP001328107"/>
    </source>
</evidence>
<dbReference type="Proteomes" id="UP001328107">
    <property type="component" value="Unassembled WGS sequence"/>
</dbReference>
<dbReference type="EMBL" id="BTRK01000001">
    <property type="protein sequence ID" value="GMR31302.1"/>
    <property type="molecule type" value="Genomic_DNA"/>
</dbReference>
<protein>
    <submittedName>
        <fullName evidence="2">Uncharacterized protein</fullName>
    </submittedName>
</protein>
<reference evidence="3" key="1">
    <citation type="submission" date="2022-10" db="EMBL/GenBank/DDBJ databases">
        <title>Genome assembly of Pristionchus species.</title>
        <authorList>
            <person name="Yoshida K."/>
            <person name="Sommer R.J."/>
        </authorList>
    </citation>
    <scope>NUCLEOTIDE SEQUENCE [LARGE SCALE GENOMIC DNA]</scope>
    <source>
        <strain evidence="3">RS5460</strain>
    </source>
</reference>
<dbReference type="AlphaFoldDB" id="A0AAN4Z4P4"/>
<feature type="non-terminal residue" evidence="2">
    <location>
        <position position="255"/>
    </location>
</feature>
<organism evidence="2 3">
    <name type="scientific">Pristionchus mayeri</name>
    <dbReference type="NCBI Taxonomy" id="1317129"/>
    <lineage>
        <taxon>Eukaryota</taxon>
        <taxon>Metazoa</taxon>
        <taxon>Ecdysozoa</taxon>
        <taxon>Nematoda</taxon>
        <taxon>Chromadorea</taxon>
        <taxon>Rhabditida</taxon>
        <taxon>Rhabditina</taxon>
        <taxon>Diplogasteromorpha</taxon>
        <taxon>Diplogasteroidea</taxon>
        <taxon>Neodiplogasteridae</taxon>
        <taxon>Pristionchus</taxon>
    </lineage>
</organism>
<sequence>EEWKRKTYDFSNKSSDDLTSVFARTFEGMSIILKEFEPCRIQRVLASIDLERKNCLRFEKSDEPSIRSLMFGIIESLHLTLTHLTEGKGHVSKDVVSVIEEWKKQSLEFANQSFDGLVPVISKGFDSMFIIVKNAEICHIRRALRVLHFERSLSFHHDNIEEFSIRSLMYGMMESIHLILQQLTEKSDKSSKSSEEVSTEKNHLPISIYPINSSDLDSTHSVDQVSTIPTFTTNFQSTPKKEPIDLTQLVQGEKE</sequence>
<gene>
    <name evidence="2" type="ORF">PMAYCL1PPCAC_01497</name>
</gene>
<evidence type="ECO:0000313" key="2">
    <source>
        <dbReference type="EMBL" id="GMR31302.1"/>
    </source>
</evidence>
<feature type="non-terminal residue" evidence="2">
    <location>
        <position position="1"/>
    </location>
</feature>
<proteinExistence type="predicted"/>
<accession>A0AAN4Z4P4</accession>
<evidence type="ECO:0000256" key="1">
    <source>
        <dbReference type="SAM" id="MobiDB-lite"/>
    </source>
</evidence>
<name>A0AAN4Z4P4_9BILA</name>
<comment type="caution">
    <text evidence="2">The sequence shown here is derived from an EMBL/GenBank/DDBJ whole genome shotgun (WGS) entry which is preliminary data.</text>
</comment>